<comment type="similarity">
    <text evidence="2">Belongs to the misato family.</text>
</comment>
<name>A0A0A9Z3I8_LYGHE</name>
<dbReference type="EMBL" id="GBHO01003777">
    <property type="protein sequence ID" value="JAG39827.1"/>
    <property type="molecule type" value="Transcribed_RNA"/>
</dbReference>
<feature type="domain" description="DML1/Misato tubulin" evidence="5">
    <location>
        <begin position="144"/>
        <end position="247"/>
    </location>
</feature>
<evidence type="ECO:0000313" key="6">
    <source>
        <dbReference type="EMBL" id="JAG39827.1"/>
    </source>
</evidence>
<dbReference type="PANTHER" id="PTHR13391:SF0">
    <property type="entry name" value="PROTEIN MISATO HOMOLOG 1"/>
    <property type="match status" value="1"/>
</dbReference>
<dbReference type="InterPro" id="IPR049942">
    <property type="entry name" value="DML1/Misato"/>
</dbReference>
<evidence type="ECO:0000256" key="1">
    <source>
        <dbReference type="ARBA" id="ARBA00004173"/>
    </source>
</evidence>
<reference evidence="6" key="2">
    <citation type="submission" date="2014-07" db="EMBL/GenBank/DDBJ databases">
        <authorList>
            <person name="Hull J."/>
        </authorList>
    </citation>
    <scope>NUCLEOTIDE SEQUENCE</scope>
</reference>
<dbReference type="InterPro" id="IPR019605">
    <property type="entry name" value="Misato_II_tubulin-like"/>
</dbReference>
<dbReference type="InterPro" id="IPR029209">
    <property type="entry name" value="DML1/Misato_tubulin"/>
</dbReference>
<protein>
    <submittedName>
        <fullName evidence="6">Protein misato</fullName>
    </submittedName>
</protein>
<dbReference type="Pfam" id="PF10644">
    <property type="entry name" value="Misat_Tub_SegII"/>
    <property type="match status" value="1"/>
</dbReference>
<comment type="subcellular location">
    <subcellularLocation>
        <location evidence="1">Mitochondrion</location>
    </subcellularLocation>
</comment>
<dbReference type="Gene3D" id="3.40.50.1440">
    <property type="entry name" value="Tubulin/FtsZ, GTPase domain"/>
    <property type="match status" value="1"/>
</dbReference>
<dbReference type="AlphaFoldDB" id="A0A0A9Z3I8"/>
<evidence type="ECO:0000256" key="2">
    <source>
        <dbReference type="ARBA" id="ARBA00008507"/>
    </source>
</evidence>
<dbReference type="GO" id="GO:0007005">
    <property type="term" value="P:mitochondrion organization"/>
    <property type="evidence" value="ECO:0007669"/>
    <property type="project" value="InterPro"/>
</dbReference>
<gene>
    <name evidence="6" type="primary">mst_2</name>
    <name evidence="6" type="ORF">CM83_80924</name>
</gene>
<evidence type="ECO:0000259" key="4">
    <source>
        <dbReference type="Pfam" id="PF10644"/>
    </source>
</evidence>
<dbReference type="GO" id="GO:0005739">
    <property type="term" value="C:mitochondrion"/>
    <property type="evidence" value="ECO:0007669"/>
    <property type="project" value="UniProtKB-SubCell"/>
</dbReference>
<keyword evidence="3" id="KW-0496">Mitochondrion</keyword>
<evidence type="ECO:0000256" key="3">
    <source>
        <dbReference type="ARBA" id="ARBA00023128"/>
    </source>
</evidence>
<feature type="domain" description="Misato Segment II tubulin-like" evidence="4">
    <location>
        <begin position="6"/>
        <end position="119"/>
    </location>
</feature>
<reference evidence="6" key="1">
    <citation type="journal article" date="2014" name="PLoS ONE">
        <title>Transcriptome-Based Identification of ABC Transporters in the Western Tarnished Plant Bug Lygus hesperus.</title>
        <authorList>
            <person name="Hull J.J."/>
            <person name="Chaney K."/>
            <person name="Geib S.M."/>
            <person name="Fabrick J.A."/>
            <person name="Brent C.S."/>
            <person name="Walsh D."/>
            <person name="Lavine L.C."/>
        </authorList>
    </citation>
    <scope>NUCLEOTIDE SEQUENCE</scope>
</reference>
<accession>A0A0A9Z3I8</accession>
<sequence>MSSVGKEIVSFQFGGFPNFVGAHFFNIQTAGFSFNPDFPADINHDILFKEGKSDSGSFTYTPRLVSVDLEESLHSLSTSGLNFVKPPPTSEVQEVTQAEALEIHQNPQPSKNEYFEDVEKQSKAQDNPNAMQVDLLLKTKYDLTTTVKSWSEVLTVNLHPKSITMIPKTLSSGLDVQKSTFKTGDEIWRNPSFVDNFEDNLRFQLEACDIVQGFHLLTECENMYSGISNGCLDYLRDECEKKSILTVPIFSLYDGEEDGLENRNRVCTNLINTGVFESKQRT</sequence>
<dbReference type="PANTHER" id="PTHR13391">
    <property type="entry name" value="MITOCHONDRIAL DISTRIBUTION REGULATOR MISATO"/>
    <property type="match status" value="1"/>
</dbReference>
<dbReference type="Pfam" id="PF14881">
    <property type="entry name" value="Tubulin_3"/>
    <property type="match status" value="1"/>
</dbReference>
<dbReference type="InterPro" id="IPR036525">
    <property type="entry name" value="Tubulin/FtsZ_GTPase_sf"/>
</dbReference>
<proteinExistence type="inferred from homology"/>
<organism evidence="6">
    <name type="scientific">Lygus hesperus</name>
    <name type="common">Western plant bug</name>
    <dbReference type="NCBI Taxonomy" id="30085"/>
    <lineage>
        <taxon>Eukaryota</taxon>
        <taxon>Metazoa</taxon>
        <taxon>Ecdysozoa</taxon>
        <taxon>Arthropoda</taxon>
        <taxon>Hexapoda</taxon>
        <taxon>Insecta</taxon>
        <taxon>Pterygota</taxon>
        <taxon>Neoptera</taxon>
        <taxon>Paraneoptera</taxon>
        <taxon>Hemiptera</taxon>
        <taxon>Heteroptera</taxon>
        <taxon>Panheteroptera</taxon>
        <taxon>Cimicomorpha</taxon>
        <taxon>Miridae</taxon>
        <taxon>Mirini</taxon>
        <taxon>Lygus</taxon>
    </lineage>
</organism>
<dbReference type="SUPFAM" id="SSF52490">
    <property type="entry name" value="Tubulin nucleotide-binding domain-like"/>
    <property type="match status" value="1"/>
</dbReference>
<evidence type="ECO:0000259" key="5">
    <source>
        <dbReference type="Pfam" id="PF14881"/>
    </source>
</evidence>